<proteinExistence type="predicted"/>
<organism evidence="1">
    <name type="scientific">Anguilla anguilla</name>
    <name type="common">European freshwater eel</name>
    <name type="synonym">Muraena anguilla</name>
    <dbReference type="NCBI Taxonomy" id="7936"/>
    <lineage>
        <taxon>Eukaryota</taxon>
        <taxon>Metazoa</taxon>
        <taxon>Chordata</taxon>
        <taxon>Craniata</taxon>
        <taxon>Vertebrata</taxon>
        <taxon>Euteleostomi</taxon>
        <taxon>Actinopterygii</taxon>
        <taxon>Neopterygii</taxon>
        <taxon>Teleostei</taxon>
        <taxon>Anguilliformes</taxon>
        <taxon>Anguillidae</taxon>
        <taxon>Anguilla</taxon>
    </lineage>
</organism>
<sequence length="37" mass="4537">MLFILEEHLFEGLHKWQYTPRSLGLVFPMVNKTVYIW</sequence>
<dbReference type="AlphaFoldDB" id="A0A0E9TW40"/>
<protein>
    <submittedName>
        <fullName evidence="1">Uncharacterized protein</fullName>
    </submittedName>
</protein>
<evidence type="ECO:0000313" key="1">
    <source>
        <dbReference type="EMBL" id="JAH57879.1"/>
    </source>
</evidence>
<reference evidence="1" key="1">
    <citation type="submission" date="2014-11" db="EMBL/GenBank/DDBJ databases">
        <authorList>
            <person name="Amaro Gonzalez C."/>
        </authorList>
    </citation>
    <scope>NUCLEOTIDE SEQUENCE</scope>
</reference>
<dbReference type="EMBL" id="GBXM01050698">
    <property type="protein sequence ID" value="JAH57879.1"/>
    <property type="molecule type" value="Transcribed_RNA"/>
</dbReference>
<reference evidence="1" key="2">
    <citation type="journal article" date="2015" name="Fish Shellfish Immunol.">
        <title>Early steps in the European eel (Anguilla anguilla)-Vibrio vulnificus interaction in the gills: Role of the RtxA13 toxin.</title>
        <authorList>
            <person name="Callol A."/>
            <person name="Pajuelo D."/>
            <person name="Ebbesson L."/>
            <person name="Teles M."/>
            <person name="MacKenzie S."/>
            <person name="Amaro C."/>
        </authorList>
    </citation>
    <scope>NUCLEOTIDE SEQUENCE</scope>
</reference>
<accession>A0A0E9TW40</accession>
<name>A0A0E9TW40_ANGAN</name>